<dbReference type="InterPro" id="IPR050266">
    <property type="entry name" value="AB_hydrolase_sf"/>
</dbReference>
<accession>A0ABU5J274</accession>
<dbReference type="Pfam" id="PF12146">
    <property type="entry name" value="Hydrolase_4"/>
    <property type="match status" value="1"/>
</dbReference>
<evidence type="ECO:0000259" key="2">
    <source>
        <dbReference type="Pfam" id="PF12146"/>
    </source>
</evidence>
<organism evidence="3 4">
    <name type="scientific">Robertmurraya mangrovi</name>
    <dbReference type="NCBI Taxonomy" id="3098077"/>
    <lineage>
        <taxon>Bacteria</taxon>
        <taxon>Bacillati</taxon>
        <taxon>Bacillota</taxon>
        <taxon>Bacilli</taxon>
        <taxon>Bacillales</taxon>
        <taxon>Bacillaceae</taxon>
        <taxon>Robertmurraya</taxon>
    </lineage>
</organism>
<reference evidence="3 4" key="1">
    <citation type="submission" date="2023-11" db="EMBL/GenBank/DDBJ databases">
        <title>Bacillus jintuensis, isolated from a mudflat on the Beibu Gulf coast.</title>
        <authorList>
            <person name="Li M."/>
        </authorList>
    </citation>
    <scope>NUCLEOTIDE SEQUENCE [LARGE SCALE GENOMIC DNA]</scope>
    <source>
        <strain evidence="3 4">31A1R</strain>
    </source>
</reference>
<sequence>MSMLTIDDINLHYSVAGEGTPIVFVHPPLLTGENFKYQKEELSKFFKVITFDIRGHGKSNYSSTPITYELIVEDIKKLLDHLGIQETFLCGYSTGGTIVLEFLLSNFDRSLGGMLIGGISDAKEKMLYKKISIARNLAKIGAKKLLAGGICLGNSDSNKTFKCLYKEAIKGDIKNIEQYYHYSMVYNCTPRLANIKPPILLVYGEKDKQFHSYANLLHERIPNNELKFIKKAKHQIPTKNPKELNMLIKQFINRVEG</sequence>
<feature type="domain" description="Serine aminopeptidase S33" evidence="2">
    <location>
        <begin position="46"/>
        <end position="236"/>
    </location>
</feature>
<comment type="caution">
    <text evidence="3">The sequence shown here is derived from an EMBL/GenBank/DDBJ whole genome shotgun (WGS) entry which is preliminary data.</text>
</comment>
<dbReference type="GO" id="GO:0016787">
    <property type="term" value="F:hydrolase activity"/>
    <property type="evidence" value="ECO:0007669"/>
    <property type="project" value="UniProtKB-KW"/>
</dbReference>
<keyword evidence="1 3" id="KW-0378">Hydrolase</keyword>
<evidence type="ECO:0000256" key="1">
    <source>
        <dbReference type="ARBA" id="ARBA00022801"/>
    </source>
</evidence>
<dbReference type="RefSeq" id="WP_322447814.1">
    <property type="nucleotide sequence ID" value="NZ_JAXOFX010000014.1"/>
</dbReference>
<evidence type="ECO:0000313" key="4">
    <source>
        <dbReference type="Proteomes" id="UP001290455"/>
    </source>
</evidence>
<dbReference type="PANTHER" id="PTHR43798:SF31">
    <property type="entry name" value="AB HYDROLASE SUPERFAMILY PROTEIN YCLE"/>
    <property type="match status" value="1"/>
</dbReference>
<dbReference type="SUPFAM" id="SSF53474">
    <property type="entry name" value="alpha/beta-Hydrolases"/>
    <property type="match status" value="1"/>
</dbReference>
<dbReference type="InterPro" id="IPR029058">
    <property type="entry name" value="AB_hydrolase_fold"/>
</dbReference>
<keyword evidence="4" id="KW-1185">Reference proteome</keyword>
<dbReference type="Gene3D" id="3.40.50.1820">
    <property type="entry name" value="alpha/beta hydrolase"/>
    <property type="match status" value="1"/>
</dbReference>
<name>A0ABU5J274_9BACI</name>
<gene>
    <name evidence="3" type="ORF">SM124_17530</name>
</gene>
<protein>
    <submittedName>
        <fullName evidence="3">Alpha/beta hydrolase</fullName>
    </submittedName>
</protein>
<dbReference type="InterPro" id="IPR022742">
    <property type="entry name" value="Hydrolase_4"/>
</dbReference>
<evidence type="ECO:0000313" key="3">
    <source>
        <dbReference type="EMBL" id="MDZ5473519.1"/>
    </source>
</evidence>
<dbReference type="Proteomes" id="UP001290455">
    <property type="component" value="Unassembled WGS sequence"/>
</dbReference>
<proteinExistence type="predicted"/>
<dbReference type="PANTHER" id="PTHR43798">
    <property type="entry name" value="MONOACYLGLYCEROL LIPASE"/>
    <property type="match status" value="1"/>
</dbReference>
<dbReference type="EMBL" id="JAXOFX010000014">
    <property type="protein sequence ID" value="MDZ5473519.1"/>
    <property type="molecule type" value="Genomic_DNA"/>
</dbReference>